<accession>A0ABW1K4W3</accession>
<evidence type="ECO:0000256" key="2">
    <source>
        <dbReference type="SAM" id="Phobius"/>
    </source>
</evidence>
<proteinExistence type="predicted"/>
<evidence type="ECO:0000256" key="1">
    <source>
        <dbReference type="SAM" id="MobiDB-lite"/>
    </source>
</evidence>
<name>A0ABW1K4W3_9ACTN</name>
<keyword evidence="2" id="KW-0812">Transmembrane</keyword>
<protein>
    <submittedName>
        <fullName evidence="3">DUF6082 family protein</fullName>
    </submittedName>
</protein>
<comment type="caution">
    <text evidence="3">The sequence shown here is derived from an EMBL/GenBank/DDBJ whole genome shotgun (WGS) entry which is preliminary data.</text>
</comment>
<reference evidence="4" key="1">
    <citation type="journal article" date="2019" name="Int. J. Syst. Evol. Microbiol.">
        <title>The Global Catalogue of Microorganisms (GCM) 10K type strain sequencing project: providing services to taxonomists for standard genome sequencing and annotation.</title>
        <authorList>
            <consortium name="The Broad Institute Genomics Platform"/>
            <consortium name="The Broad Institute Genome Sequencing Center for Infectious Disease"/>
            <person name="Wu L."/>
            <person name="Ma J."/>
        </authorList>
    </citation>
    <scope>NUCLEOTIDE SEQUENCE [LARGE SCALE GENOMIC DNA]</scope>
    <source>
        <strain evidence="4">ZS-35-S2</strain>
    </source>
</reference>
<keyword evidence="2" id="KW-1133">Transmembrane helix</keyword>
<keyword evidence="2" id="KW-0472">Membrane</keyword>
<evidence type="ECO:0000313" key="4">
    <source>
        <dbReference type="Proteomes" id="UP001596203"/>
    </source>
</evidence>
<dbReference type="RefSeq" id="WP_377420553.1">
    <property type="nucleotide sequence ID" value="NZ_JBHSPR010000008.1"/>
</dbReference>
<organism evidence="3 4">
    <name type="scientific">Plantactinospora solaniradicis</name>
    <dbReference type="NCBI Taxonomy" id="1723736"/>
    <lineage>
        <taxon>Bacteria</taxon>
        <taxon>Bacillati</taxon>
        <taxon>Actinomycetota</taxon>
        <taxon>Actinomycetes</taxon>
        <taxon>Micromonosporales</taxon>
        <taxon>Micromonosporaceae</taxon>
        <taxon>Plantactinospora</taxon>
    </lineage>
</organism>
<dbReference type="InterPro" id="IPR045728">
    <property type="entry name" value="DUF6082"/>
</dbReference>
<feature type="transmembrane region" description="Helical" evidence="2">
    <location>
        <begin position="54"/>
        <end position="72"/>
    </location>
</feature>
<keyword evidence="4" id="KW-1185">Reference proteome</keyword>
<gene>
    <name evidence="3" type="ORF">ACFP2T_11440</name>
</gene>
<evidence type="ECO:0000313" key="3">
    <source>
        <dbReference type="EMBL" id="MFC6016817.1"/>
    </source>
</evidence>
<dbReference type="Proteomes" id="UP001596203">
    <property type="component" value="Unassembled WGS sequence"/>
</dbReference>
<dbReference type="EMBL" id="JBHSPR010000008">
    <property type="protein sequence ID" value="MFC6016817.1"/>
    <property type="molecule type" value="Genomic_DNA"/>
</dbReference>
<sequence>MTYRRFAIWTGWAALALLGLTGVLLSPLLARTGLLDWQLDWERASAVGETYGAASALLSAIALGGVALSLVVQTRQTRQNRIQALREIHGNLTQVALSDPGYLAAIGDSPYPDGVDERLLEYVDLYLSYWNARWDMGVFTEADARYRARNLFRAEAARLYWQVNGATLIREQRGRRRQRMLLAIDEEYRRAVAAGPPSRPIPNLSEPPSLFSALPTTGPDTAPVPSSPIPSARPSARTDTGTGWQPGTALTLGLAGGALLAIGARAALRRRRTRAVTSGPSR</sequence>
<dbReference type="Pfam" id="PF19560">
    <property type="entry name" value="DUF6082"/>
    <property type="match status" value="1"/>
</dbReference>
<feature type="region of interest" description="Disordered" evidence="1">
    <location>
        <begin position="194"/>
        <end position="248"/>
    </location>
</feature>